<evidence type="ECO:0000256" key="1">
    <source>
        <dbReference type="SAM" id="MobiDB-lite"/>
    </source>
</evidence>
<keyword evidence="3" id="KW-1185">Reference proteome</keyword>
<organism evidence="2 3">
    <name type="scientific">Smittium culicis</name>
    <dbReference type="NCBI Taxonomy" id="133412"/>
    <lineage>
        <taxon>Eukaryota</taxon>
        <taxon>Fungi</taxon>
        <taxon>Fungi incertae sedis</taxon>
        <taxon>Zoopagomycota</taxon>
        <taxon>Kickxellomycotina</taxon>
        <taxon>Harpellomycetes</taxon>
        <taxon>Harpellales</taxon>
        <taxon>Legeriomycetaceae</taxon>
        <taxon>Smittium</taxon>
    </lineage>
</organism>
<dbReference type="Proteomes" id="UP000187429">
    <property type="component" value="Unassembled WGS sequence"/>
</dbReference>
<evidence type="ECO:0000313" key="2">
    <source>
        <dbReference type="EMBL" id="OMJ19606.1"/>
    </source>
</evidence>
<dbReference type="OrthoDB" id="5693190at2759"/>
<sequence length="152" mass="16783">MENNYNEKERGYGYPEERGIGGQGVYEFPGSNPYPQGNMNMNMNMQQEFPHHNNQQQVYMPEKAYRPEDEYSQQRPGGPGQSVYQGGEKYQEQERLAGGGGHGMGPGMPYQGQGQPVYVGAPPPVREESSPCDCCGMCACLACLACCSWCCC</sequence>
<dbReference type="AlphaFoldDB" id="A0A1R1XYK6"/>
<comment type="caution">
    <text evidence="2">The sequence shown here is derived from an EMBL/GenBank/DDBJ whole genome shotgun (WGS) entry which is preliminary data.</text>
</comment>
<name>A0A1R1XYK6_9FUNG</name>
<proteinExistence type="predicted"/>
<evidence type="ECO:0000313" key="3">
    <source>
        <dbReference type="Proteomes" id="UP000187429"/>
    </source>
</evidence>
<feature type="region of interest" description="Disordered" evidence="1">
    <location>
        <begin position="1"/>
        <end position="115"/>
    </location>
</feature>
<accession>A0A1R1XYK6</accession>
<feature type="compositionally biased region" description="Gly residues" evidence="1">
    <location>
        <begin position="97"/>
        <end position="106"/>
    </location>
</feature>
<gene>
    <name evidence="2" type="ORF">AYI69_g6561</name>
</gene>
<protein>
    <submittedName>
        <fullName evidence="2">Uncharacterized protein</fullName>
    </submittedName>
</protein>
<dbReference type="EMBL" id="LSSM01002961">
    <property type="protein sequence ID" value="OMJ19606.1"/>
    <property type="molecule type" value="Genomic_DNA"/>
</dbReference>
<feature type="compositionally biased region" description="Basic and acidic residues" evidence="1">
    <location>
        <begin position="1"/>
        <end position="19"/>
    </location>
</feature>
<reference evidence="3" key="1">
    <citation type="submission" date="2017-01" db="EMBL/GenBank/DDBJ databases">
        <authorList>
            <person name="Wang Y."/>
            <person name="White M."/>
            <person name="Kvist S."/>
            <person name="Moncalvo J.-M."/>
        </authorList>
    </citation>
    <scope>NUCLEOTIDE SEQUENCE [LARGE SCALE GENOMIC DNA]</scope>
    <source>
        <strain evidence="3">ID-206-W2</strain>
    </source>
</reference>